<dbReference type="AlphaFoldDB" id="A0A5C4XZ10"/>
<dbReference type="InterPro" id="IPR004830">
    <property type="entry name" value="LRR_variant"/>
</dbReference>
<dbReference type="Proteomes" id="UP000313988">
    <property type="component" value="Unassembled WGS sequence"/>
</dbReference>
<proteinExistence type="predicted"/>
<dbReference type="EMBL" id="VDMO01000022">
    <property type="protein sequence ID" value="TNM68389.1"/>
    <property type="molecule type" value="Genomic_DNA"/>
</dbReference>
<evidence type="ECO:0000313" key="2">
    <source>
        <dbReference type="Proteomes" id="UP000313988"/>
    </source>
</evidence>
<accession>A0A5C4XZ10</accession>
<name>A0A5C4XZ10_9DEIO</name>
<dbReference type="InterPro" id="IPR011989">
    <property type="entry name" value="ARM-like"/>
</dbReference>
<gene>
    <name evidence="1" type="ORF">FHR04_16505</name>
</gene>
<comment type="caution">
    <text evidence="1">The sequence shown here is derived from an EMBL/GenBank/DDBJ whole genome shotgun (WGS) entry which is preliminary data.</text>
</comment>
<dbReference type="Pfam" id="PF01816">
    <property type="entry name" value="LRV"/>
    <property type="match status" value="2"/>
</dbReference>
<evidence type="ECO:0000313" key="1">
    <source>
        <dbReference type="EMBL" id="TNM68389.1"/>
    </source>
</evidence>
<sequence>MAGETEPSSRAAVLAARLTAAQLVLLAKQPSSETRAAVAAHPNTPAAVLGRLAAEHPAQVLANPALGLLRLAHSGLLEGWPTEAVLSLVAQPQAPGWLRRYGLAHADARFQVAVAGHPSLSAAELEQLARHRVWKVRARVAARPDLSLELLAGLLGDPDYGVRLVLASRPDLSPNTLEQLRRDSSLLVRQAMAQRQG</sequence>
<dbReference type="InterPro" id="IPR016024">
    <property type="entry name" value="ARM-type_fold"/>
</dbReference>
<dbReference type="Gene3D" id="1.25.10.10">
    <property type="entry name" value="Leucine-rich Repeat Variant"/>
    <property type="match status" value="1"/>
</dbReference>
<organism evidence="1 2">
    <name type="scientific">Deinococcus radiopugnans ATCC 19172</name>
    <dbReference type="NCBI Taxonomy" id="585398"/>
    <lineage>
        <taxon>Bacteria</taxon>
        <taxon>Thermotogati</taxon>
        <taxon>Deinococcota</taxon>
        <taxon>Deinococci</taxon>
        <taxon>Deinococcales</taxon>
        <taxon>Deinococcaceae</taxon>
        <taxon>Deinococcus</taxon>
    </lineage>
</organism>
<evidence type="ECO:0008006" key="3">
    <source>
        <dbReference type="Google" id="ProtNLM"/>
    </source>
</evidence>
<dbReference type="OrthoDB" id="68368at2"/>
<dbReference type="SUPFAM" id="SSF48371">
    <property type="entry name" value="ARM repeat"/>
    <property type="match status" value="1"/>
</dbReference>
<reference evidence="1 2" key="1">
    <citation type="submission" date="2019-06" db="EMBL/GenBank/DDBJ databases">
        <title>Genome sequence of Deinococcus radiopugnans ATCC 19172.</title>
        <authorList>
            <person name="Maclea K.S."/>
            <person name="Maynard C.R."/>
        </authorList>
    </citation>
    <scope>NUCLEOTIDE SEQUENCE [LARGE SCALE GENOMIC DNA]</scope>
    <source>
        <strain evidence="1 2">ATCC 19172</strain>
    </source>
</reference>
<dbReference type="RefSeq" id="WP_139404360.1">
    <property type="nucleotide sequence ID" value="NZ_JACHEW010000023.1"/>
</dbReference>
<protein>
    <recommendedName>
        <fullName evidence="3">Leucine rich repeat variant</fullName>
    </recommendedName>
</protein>